<dbReference type="EMBL" id="SLUM01000038">
    <property type="protein sequence ID" value="TCL52980.1"/>
    <property type="molecule type" value="Genomic_DNA"/>
</dbReference>
<proteinExistence type="predicted"/>
<sequence>MNSPDKRTAYRQNIGSITAQISLAALEKLNAYAQYLYIKDPEVRREEEEKS</sequence>
<accession>A0A4R1QSE3</accession>
<reference evidence="1 2" key="1">
    <citation type="submission" date="2019-03" db="EMBL/GenBank/DDBJ databases">
        <title>Genomic Encyclopedia of Type Strains, Phase IV (KMG-IV): sequencing the most valuable type-strain genomes for metagenomic binning, comparative biology and taxonomic classification.</title>
        <authorList>
            <person name="Goeker M."/>
        </authorList>
    </citation>
    <scope>NUCLEOTIDE SEQUENCE [LARGE SCALE GENOMIC DNA]</scope>
    <source>
        <strain evidence="1 2">DSM 100451</strain>
    </source>
</reference>
<organism evidence="1 2">
    <name type="scientific">Allofournierella massiliensis</name>
    <dbReference type="NCBI Taxonomy" id="1650663"/>
    <lineage>
        <taxon>Bacteria</taxon>
        <taxon>Bacillati</taxon>
        <taxon>Bacillota</taxon>
        <taxon>Clostridia</taxon>
        <taxon>Eubacteriales</taxon>
        <taxon>Oscillospiraceae</taxon>
        <taxon>Allofournierella</taxon>
    </lineage>
</organism>
<dbReference type="RefSeq" id="WP_156417390.1">
    <property type="nucleotide sequence ID" value="NZ_CABKVM010000019.1"/>
</dbReference>
<dbReference type="STRING" id="1650663.GCA_001486665_03126"/>
<evidence type="ECO:0000313" key="1">
    <source>
        <dbReference type="EMBL" id="TCL52980.1"/>
    </source>
</evidence>
<comment type="caution">
    <text evidence="1">The sequence shown here is derived from an EMBL/GenBank/DDBJ whole genome shotgun (WGS) entry which is preliminary data.</text>
</comment>
<dbReference type="AlphaFoldDB" id="A0A4R1QSE3"/>
<protein>
    <submittedName>
        <fullName evidence="1">Uncharacterized protein</fullName>
    </submittedName>
</protein>
<evidence type="ECO:0000313" key="2">
    <source>
        <dbReference type="Proteomes" id="UP000295184"/>
    </source>
</evidence>
<name>A0A4R1QSE3_9FIRM</name>
<gene>
    <name evidence="1" type="ORF">EDD77_13820</name>
</gene>
<dbReference type="Proteomes" id="UP000295184">
    <property type="component" value="Unassembled WGS sequence"/>
</dbReference>